<protein>
    <submittedName>
        <fullName evidence="1">AAEL004993-PA</fullName>
    </submittedName>
</protein>
<reference evidence="1" key="3">
    <citation type="submission" date="2012-09" db="EMBL/GenBank/DDBJ databases">
        <authorList>
            <consortium name="VectorBase"/>
        </authorList>
    </citation>
    <scope>NUCLEOTIDE SEQUENCE</scope>
    <source>
        <strain evidence="1">Liverpool</strain>
    </source>
</reference>
<dbReference type="AlphaFoldDB" id="Q17BF5"/>
<dbReference type="HOGENOM" id="CLU_1612165_0_0_1"/>
<reference evidence="1" key="2">
    <citation type="journal article" date="2007" name="Science">
        <title>Genome sequence of Aedes aegypti, a major arbovirus vector.</title>
        <authorList>
            <person name="Nene V."/>
            <person name="Wortman J.R."/>
            <person name="Lawson D."/>
            <person name="Haas B."/>
            <person name="Kodira C."/>
            <person name="Tu Z.J."/>
            <person name="Loftus B."/>
            <person name="Xi Z."/>
            <person name="Megy K."/>
            <person name="Grabherr M."/>
            <person name="Ren Q."/>
            <person name="Zdobnov E.M."/>
            <person name="Lobo N.F."/>
            <person name="Campbell K.S."/>
            <person name="Brown S.E."/>
            <person name="Bonaldo M.F."/>
            <person name="Zhu J."/>
            <person name="Sinkins S.P."/>
            <person name="Hogenkamp D.G."/>
            <person name="Amedeo P."/>
            <person name="Arensburger P."/>
            <person name="Atkinson P.W."/>
            <person name="Bidwell S."/>
            <person name="Biedler J."/>
            <person name="Birney E."/>
            <person name="Bruggner R.V."/>
            <person name="Costas J."/>
            <person name="Coy M.R."/>
            <person name="Crabtree J."/>
            <person name="Crawford M."/>
            <person name="Debruyn B."/>
            <person name="Decaprio D."/>
            <person name="Eiglmeier K."/>
            <person name="Eisenstadt E."/>
            <person name="El-Dorry H."/>
            <person name="Gelbart W.M."/>
            <person name="Gomes S.L."/>
            <person name="Hammond M."/>
            <person name="Hannick L.I."/>
            <person name="Hogan J.R."/>
            <person name="Holmes M.H."/>
            <person name="Jaffe D."/>
            <person name="Johnston J.S."/>
            <person name="Kennedy R.C."/>
            <person name="Koo H."/>
            <person name="Kravitz S."/>
            <person name="Kriventseva E.V."/>
            <person name="Kulp D."/>
            <person name="Labutti K."/>
            <person name="Lee E."/>
            <person name="Li S."/>
            <person name="Lovin D.D."/>
            <person name="Mao C."/>
            <person name="Mauceli E."/>
            <person name="Menck C.F."/>
            <person name="Miller J.R."/>
            <person name="Montgomery P."/>
            <person name="Mori A."/>
            <person name="Nascimento A.L."/>
            <person name="Naveira H.F."/>
            <person name="Nusbaum C."/>
            <person name="O'leary S."/>
            <person name="Orvis J."/>
            <person name="Pertea M."/>
            <person name="Quesneville H."/>
            <person name="Reidenbach K.R."/>
            <person name="Rogers Y.H."/>
            <person name="Roth C.W."/>
            <person name="Schneider J.R."/>
            <person name="Schatz M."/>
            <person name="Shumway M."/>
            <person name="Stanke M."/>
            <person name="Stinson E.O."/>
            <person name="Tubio J.M."/>
            <person name="Vanzee J.P."/>
            <person name="Verjovski-Almeida S."/>
            <person name="Werner D."/>
            <person name="White O."/>
            <person name="Wyder S."/>
            <person name="Zeng Q."/>
            <person name="Zhao Q."/>
            <person name="Zhao Y."/>
            <person name="Hill C.A."/>
            <person name="Raikhel A.S."/>
            <person name="Soares M.B."/>
            <person name="Knudson D.L."/>
            <person name="Lee N.H."/>
            <person name="Galagan J."/>
            <person name="Salzberg S.L."/>
            <person name="Paulsen I.T."/>
            <person name="Dimopoulos G."/>
            <person name="Collins F.H."/>
            <person name="Birren B."/>
            <person name="Fraser-Liggett C.M."/>
            <person name="Severson D.W."/>
        </authorList>
    </citation>
    <scope>NUCLEOTIDE SEQUENCE [LARGE SCALE GENOMIC DNA]</scope>
    <source>
        <strain evidence="1">Liverpool</strain>
    </source>
</reference>
<dbReference type="EMBL" id="CH477322">
    <property type="protein sequence ID" value="EAT43589.1"/>
    <property type="molecule type" value="Genomic_DNA"/>
</dbReference>
<organism evidence="1 2">
    <name type="scientific">Aedes aegypti</name>
    <name type="common">Yellowfever mosquito</name>
    <name type="synonym">Culex aegypti</name>
    <dbReference type="NCBI Taxonomy" id="7159"/>
    <lineage>
        <taxon>Eukaryota</taxon>
        <taxon>Metazoa</taxon>
        <taxon>Ecdysozoa</taxon>
        <taxon>Arthropoda</taxon>
        <taxon>Hexapoda</taxon>
        <taxon>Insecta</taxon>
        <taxon>Pterygota</taxon>
        <taxon>Neoptera</taxon>
        <taxon>Endopterygota</taxon>
        <taxon>Diptera</taxon>
        <taxon>Nematocera</taxon>
        <taxon>Culicoidea</taxon>
        <taxon>Culicidae</taxon>
        <taxon>Culicinae</taxon>
        <taxon>Aedini</taxon>
        <taxon>Aedes</taxon>
        <taxon>Stegomyia</taxon>
    </lineage>
</organism>
<evidence type="ECO:0000313" key="1">
    <source>
        <dbReference type="EMBL" id="EAT43589.1"/>
    </source>
</evidence>
<accession>Q17BF5</accession>
<evidence type="ECO:0000313" key="2">
    <source>
        <dbReference type="Proteomes" id="UP000682892"/>
    </source>
</evidence>
<sequence>MGTVSVVALDSLTTTATTTVITLHRQRSATSISTIVRNFNARCSSIAVRLMETSSPRNMGNVRTGRQVTMVMITRTIPSRKKMRKKRKRAARFLRGLSINNITISTRTRWPRPAEASHKIVPEHCDTVKHSWESGNSFRCFSYTIIILNILRLFFQFSRYYPYIE</sequence>
<gene>
    <name evidence="1" type="ORF">AaeL_AAEL004993</name>
</gene>
<reference evidence="1" key="1">
    <citation type="submission" date="2005-10" db="EMBL/GenBank/DDBJ databases">
        <authorList>
            <person name="Loftus B.J."/>
            <person name="Nene V.M."/>
            <person name="Hannick L.I."/>
            <person name="Bidwell S."/>
            <person name="Haas B."/>
            <person name="Amedeo P."/>
            <person name="Orvis J."/>
            <person name="Wortman J.R."/>
            <person name="White O.R."/>
            <person name="Salzberg S."/>
            <person name="Shumway M."/>
            <person name="Koo H."/>
            <person name="Zhao Y."/>
            <person name="Holmes M."/>
            <person name="Miller J."/>
            <person name="Schatz M."/>
            <person name="Pop M."/>
            <person name="Pai G."/>
            <person name="Utterback T."/>
            <person name="Rogers Y.-H."/>
            <person name="Kravitz S."/>
            <person name="Fraser C.M."/>
        </authorList>
    </citation>
    <scope>NUCLEOTIDE SEQUENCE</scope>
    <source>
        <strain evidence="1">Liverpool</strain>
    </source>
</reference>
<proteinExistence type="predicted"/>
<name>Q17BF5_AEDAE</name>
<dbReference type="PaxDb" id="7159-AAEL004993-PA"/>
<dbReference type="Proteomes" id="UP000682892">
    <property type="component" value="Unassembled WGS sequence"/>
</dbReference>